<dbReference type="AlphaFoldDB" id="A0A2V3ZU44"/>
<protein>
    <recommendedName>
        <fullName evidence="1">DUF559 domain-containing protein</fullName>
    </recommendedName>
</protein>
<reference evidence="2 3" key="1">
    <citation type="submission" date="2018-05" db="EMBL/GenBank/DDBJ databases">
        <title>Marinifilum breve JC075T sp. nov., a marine bacterium isolated from Yongle Blue Hole in the South China Sea.</title>
        <authorList>
            <person name="Fu T."/>
        </authorList>
    </citation>
    <scope>NUCLEOTIDE SEQUENCE [LARGE SCALE GENOMIC DNA]</scope>
    <source>
        <strain evidence="2 3">JC075</strain>
    </source>
</reference>
<dbReference type="InterPro" id="IPR047216">
    <property type="entry name" value="Endonuclease_DUF559_bact"/>
</dbReference>
<dbReference type="PANTHER" id="PTHR38590">
    <property type="entry name" value="BLL0828 PROTEIN"/>
    <property type="match status" value="1"/>
</dbReference>
<dbReference type="RefSeq" id="WP_110361877.1">
    <property type="nucleotide sequence ID" value="NZ_QFLI01000008.1"/>
</dbReference>
<evidence type="ECO:0000259" key="1">
    <source>
        <dbReference type="Pfam" id="PF04480"/>
    </source>
</evidence>
<keyword evidence="3" id="KW-1185">Reference proteome</keyword>
<proteinExistence type="predicted"/>
<dbReference type="SUPFAM" id="SSF52980">
    <property type="entry name" value="Restriction endonuclease-like"/>
    <property type="match status" value="1"/>
</dbReference>
<dbReference type="Proteomes" id="UP000248079">
    <property type="component" value="Unassembled WGS sequence"/>
</dbReference>
<dbReference type="CDD" id="cd01038">
    <property type="entry name" value="Endonuclease_DUF559"/>
    <property type="match status" value="1"/>
</dbReference>
<dbReference type="OrthoDB" id="9798754at2"/>
<feature type="domain" description="DUF559" evidence="1">
    <location>
        <begin position="16"/>
        <end position="120"/>
    </location>
</feature>
<comment type="caution">
    <text evidence="2">The sequence shown here is derived from an EMBL/GenBank/DDBJ whole genome shotgun (WGS) entry which is preliminary data.</text>
</comment>
<dbReference type="InterPro" id="IPR007569">
    <property type="entry name" value="DUF559"/>
</dbReference>
<dbReference type="EMBL" id="QFLI01000008">
    <property type="protein sequence ID" value="PXX97945.1"/>
    <property type="molecule type" value="Genomic_DNA"/>
</dbReference>
<name>A0A2V3ZU44_9BACT</name>
<evidence type="ECO:0000313" key="2">
    <source>
        <dbReference type="EMBL" id="PXX97945.1"/>
    </source>
</evidence>
<sequence length="135" mass="16118">MVDFKECLFYNASPEIHKRAKELRKNMTDTEKILWEYLRNRRFKGLKFRRQHPIDIFIADFYCHELKLIIELNGEIHNTSENQEYDEGRTAELGYLGVQVIRFTNEEIDCDIKGAFRRLAEFIDTIRLAFPNTSP</sequence>
<dbReference type="Gene3D" id="3.40.960.10">
    <property type="entry name" value="VSR Endonuclease"/>
    <property type="match status" value="1"/>
</dbReference>
<dbReference type="Pfam" id="PF04480">
    <property type="entry name" value="DUF559"/>
    <property type="match status" value="1"/>
</dbReference>
<organism evidence="2 3">
    <name type="scientific">Marinifilum breve</name>
    <dbReference type="NCBI Taxonomy" id="2184082"/>
    <lineage>
        <taxon>Bacteria</taxon>
        <taxon>Pseudomonadati</taxon>
        <taxon>Bacteroidota</taxon>
        <taxon>Bacteroidia</taxon>
        <taxon>Marinilabiliales</taxon>
        <taxon>Marinifilaceae</taxon>
    </lineage>
</organism>
<gene>
    <name evidence="2" type="ORF">DF185_16535</name>
</gene>
<accession>A0A2V3ZU44</accession>
<dbReference type="PANTHER" id="PTHR38590:SF1">
    <property type="entry name" value="BLL0828 PROTEIN"/>
    <property type="match status" value="1"/>
</dbReference>
<evidence type="ECO:0000313" key="3">
    <source>
        <dbReference type="Proteomes" id="UP000248079"/>
    </source>
</evidence>
<dbReference type="InterPro" id="IPR011335">
    <property type="entry name" value="Restrct_endonuc-II-like"/>
</dbReference>